<evidence type="ECO:0000256" key="6">
    <source>
        <dbReference type="ARBA" id="ARBA00022842"/>
    </source>
</evidence>
<keyword evidence="10" id="KW-0464">Manganese</keyword>
<dbReference type="InterPro" id="IPR004149">
    <property type="entry name" value="Znf_DNAligase_C4"/>
</dbReference>
<feature type="binding site" evidence="10">
    <location>
        <position position="431"/>
    </location>
    <ligand>
        <name>Zn(2+)</name>
        <dbReference type="ChEBI" id="CHEBI:29105"/>
    </ligand>
</feature>
<dbReference type="Gene3D" id="3.30.470.30">
    <property type="entry name" value="DNA ligase/mRNA capping enzyme"/>
    <property type="match status" value="1"/>
</dbReference>
<dbReference type="SUPFAM" id="SSF52113">
    <property type="entry name" value="BRCT domain"/>
    <property type="match status" value="1"/>
</dbReference>
<dbReference type="Gene3D" id="1.10.150.20">
    <property type="entry name" value="5' to 3' exonuclease, C-terminal subdomain"/>
    <property type="match status" value="2"/>
</dbReference>
<evidence type="ECO:0000256" key="5">
    <source>
        <dbReference type="ARBA" id="ARBA00022833"/>
    </source>
</evidence>
<dbReference type="SUPFAM" id="SSF56091">
    <property type="entry name" value="DNA ligase/mRNA capping enzyme, catalytic domain"/>
    <property type="match status" value="1"/>
</dbReference>
<dbReference type="InterPro" id="IPR010994">
    <property type="entry name" value="RuvA_2-like"/>
</dbReference>
<feature type="binding site" evidence="10">
    <location>
        <position position="111"/>
    </location>
    <ligand>
        <name>NAD(+)</name>
        <dbReference type="ChEBI" id="CHEBI:57540"/>
    </ligand>
</feature>
<dbReference type="CDD" id="cd00114">
    <property type="entry name" value="LIGANc"/>
    <property type="match status" value="1"/>
</dbReference>
<comment type="function">
    <text evidence="10">DNA ligase that catalyzes the formation of phosphodiester linkages between 5'-phosphoryl and 3'-hydroxyl groups in double-stranded DNA using NAD as a coenzyme and as the energy source for the reaction. It is essential for DNA replication and repair of damaged DNA.</text>
</comment>
<dbReference type="InterPro" id="IPR036420">
    <property type="entry name" value="BRCT_dom_sf"/>
</dbReference>
<evidence type="ECO:0000256" key="7">
    <source>
        <dbReference type="ARBA" id="ARBA00023027"/>
    </source>
</evidence>
<dbReference type="SMART" id="SM00292">
    <property type="entry name" value="BRCT"/>
    <property type="match status" value="1"/>
</dbReference>
<dbReference type="PROSITE" id="PS50172">
    <property type="entry name" value="BRCT"/>
    <property type="match status" value="1"/>
</dbReference>
<dbReference type="Gene3D" id="3.40.50.10190">
    <property type="entry name" value="BRCT domain"/>
    <property type="match status" value="1"/>
</dbReference>
<keyword evidence="6 10" id="KW-0460">Magnesium</keyword>
<feature type="domain" description="BRCT" evidence="11">
    <location>
        <begin position="624"/>
        <end position="693"/>
    </location>
</feature>
<dbReference type="SUPFAM" id="SSF50249">
    <property type="entry name" value="Nucleic acid-binding proteins"/>
    <property type="match status" value="1"/>
</dbReference>
<organism evidence="12 13">
    <name type="scientific">Actinocorallia longicatena</name>
    <dbReference type="NCBI Taxonomy" id="111803"/>
    <lineage>
        <taxon>Bacteria</taxon>
        <taxon>Bacillati</taxon>
        <taxon>Actinomycetota</taxon>
        <taxon>Actinomycetes</taxon>
        <taxon>Streptosporangiales</taxon>
        <taxon>Thermomonosporaceae</taxon>
        <taxon>Actinocorallia</taxon>
    </lineage>
</organism>
<evidence type="ECO:0000256" key="9">
    <source>
        <dbReference type="ARBA" id="ARBA00034005"/>
    </source>
</evidence>
<dbReference type="Gene3D" id="6.20.10.30">
    <property type="match status" value="1"/>
</dbReference>
<feature type="binding site" evidence="10">
    <location>
        <position position="409"/>
    </location>
    <ligand>
        <name>Zn(2+)</name>
        <dbReference type="ChEBI" id="CHEBI:29105"/>
    </ligand>
</feature>
<evidence type="ECO:0000313" key="12">
    <source>
        <dbReference type="EMBL" id="GAA3197574.1"/>
    </source>
</evidence>
<dbReference type="HAMAP" id="MF_01588">
    <property type="entry name" value="DNA_ligase_A"/>
    <property type="match status" value="1"/>
</dbReference>
<evidence type="ECO:0000256" key="4">
    <source>
        <dbReference type="ARBA" id="ARBA00022763"/>
    </source>
</evidence>
<name>A0ABP6Q053_9ACTN</name>
<dbReference type="InterPro" id="IPR041663">
    <property type="entry name" value="DisA/LigA_HHH"/>
</dbReference>
<keyword evidence="7 10" id="KW-0520">NAD</keyword>
<keyword evidence="1 10" id="KW-0436">Ligase</keyword>
<dbReference type="PIRSF" id="PIRSF001604">
    <property type="entry name" value="LigA"/>
    <property type="match status" value="1"/>
</dbReference>
<dbReference type="GO" id="GO:0016874">
    <property type="term" value="F:ligase activity"/>
    <property type="evidence" value="ECO:0007669"/>
    <property type="project" value="UniProtKB-KW"/>
</dbReference>
<evidence type="ECO:0000256" key="3">
    <source>
        <dbReference type="ARBA" id="ARBA00022723"/>
    </source>
</evidence>
<evidence type="ECO:0000256" key="2">
    <source>
        <dbReference type="ARBA" id="ARBA00022705"/>
    </source>
</evidence>
<dbReference type="PROSITE" id="PS01055">
    <property type="entry name" value="DNA_LIGASE_N1"/>
    <property type="match status" value="1"/>
</dbReference>
<protein>
    <recommendedName>
        <fullName evidence="10">DNA ligase</fullName>
        <ecNumber evidence="10">6.5.1.2</ecNumber>
    </recommendedName>
    <alternativeName>
        <fullName evidence="10">Polydeoxyribonucleotide synthase [NAD(+)]</fullName>
    </alternativeName>
</protein>
<dbReference type="Pfam" id="PF03120">
    <property type="entry name" value="OB_DNA_ligase"/>
    <property type="match status" value="1"/>
</dbReference>
<evidence type="ECO:0000259" key="11">
    <source>
        <dbReference type="PROSITE" id="PS50172"/>
    </source>
</evidence>
<dbReference type="InterPro" id="IPR012340">
    <property type="entry name" value="NA-bd_OB-fold"/>
</dbReference>
<dbReference type="NCBIfam" id="NF005932">
    <property type="entry name" value="PRK07956.1"/>
    <property type="match status" value="1"/>
</dbReference>
<feature type="binding site" evidence="10">
    <location>
        <position position="288"/>
    </location>
    <ligand>
        <name>NAD(+)</name>
        <dbReference type="ChEBI" id="CHEBI:57540"/>
    </ligand>
</feature>
<feature type="binding site" evidence="10">
    <location>
        <begin position="33"/>
        <end position="37"/>
    </location>
    <ligand>
        <name>NAD(+)</name>
        <dbReference type="ChEBI" id="CHEBI:57540"/>
    </ligand>
</feature>
<dbReference type="EC" id="6.5.1.2" evidence="10"/>
<evidence type="ECO:0000256" key="1">
    <source>
        <dbReference type="ARBA" id="ARBA00022598"/>
    </source>
</evidence>
<dbReference type="SMART" id="SM00532">
    <property type="entry name" value="LIGANc"/>
    <property type="match status" value="1"/>
</dbReference>
<keyword evidence="4 10" id="KW-0227">DNA damage</keyword>
<reference evidence="13" key="1">
    <citation type="journal article" date="2019" name="Int. J. Syst. Evol. Microbiol.">
        <title>The Global Catalogue of Microorganisms (GCM) 10K type strain sequencing project: providing services to taxonomists for standard genome sequencing and annotation.</title>
        <authorList>
            <consortium name="The Broad Institute Genomics Platform"/>
            <consortium name="The Broad Institute Genome Sequencing Center for Infectious Disease"/>
            <person name="Wu L."/>
            <person name="Ma J."/>
        </authorList>
    </citation>
    <scope>NUCLEOTIDE SEQUENCE [LARGE SCALE GENOMIC DNA]</scope>
    <source>
        <strain evidence="13">JCM 9377</strain>
    </source>
</reference>
<accession>A0ABP6Q053</accession>
<dbReference type="InterPro" id="IPR001357">
    <property type="entry name" value="BRCT_dom"/>
</dbReference>
<keyword evidence="8 10" id="KW-0234">DNA repair</keyword>
<dbReference type="Pfam" id="PF12826">
    <property type="entry name" value="HHH_2"/>
    <property type="match status" value="1"/>
</dbReference>
<keyword evidence="3 10" id="KW-0479">Metal-binding</keyword>
<evidence type="ECO:0000256" key="8">
    <source>
        <dbReference type="ARBA" id="ARBA00023204"/>
    </source>
</evidence>
<feature type="binding site" evidence="10">
    <location>
        <position position="425"/>
    </location>
    <ligand>
        <name>Zn(2+)</name>
        <dbReference type="ChEBI" id="CHEBI:29105"/>
    </ligand>
</feature>
<dbReference type="InterPro" id="IPR001679">
    <property type="entry name" value="DNA_ligase"/>
</dbReference>
<dbReference type="Pfam" id="PF01653">
    <property type="entry name" value="DNA_ligase_aden"/>
    <property type="match status" value="1"/>
</dbReference>
<proteinExistence type="inferred from homology"/>
<comment type="caution">
    <text evidence="12">The sequence shown here is derived from an EMBL/GenBank/DDBJ whole genome shotgun (WGS) entry which is preliminary data.</text>
</comment>
<keyword evidence="5 10" id="KW-0862">Zinc</keyword>
<comment type="similarity">
    <text evidence="10">Belongs to the NAD-dependent DNA ligase family. LigA subfamily.</text>
</comment>
<feature type="binding site" evidence="10">
    <location>
        <position position="406"/>
    </location>
    <ligand>
        <name>Zn(2+)</name>
        <dbReference type="ChEBI" id="CHEBI:29105"/>
    </ligand>
</feature>
<dbReference type="Gene3D" id="2.40.50.140">
    <property type="entry name" value="Nucleic acid-binding proteins"/>
    <property type="match status" value="1"/>
</dbReference>
<dbReference type="Pfam" id="PF00533">
    <property type="entry name" value="BRCT"/>
    <property type="match status" value="1"/>
</dbReference>
<dbReference type="InterPro" id="IPR004150">
    <property type="entry name" value="NAD_DNA_ligase_OB"/>
</dbReference>
<dbReference type="NCBIfam" id="TIGR00575">
    <property type="entry name" value="dnlj"/>
    <property type="match status" value="1"/>
</dbReference>
<dbReference type="InterPro" id="IPR013839">
    <property type="entry name" value="DNAligase_adenylation"/>
</dbReference>
<evidence type="ECO:0000256" key="10">
    <source>
        <dbReference type="HAMAP-Rule" id="MF_01588"/>
    </source>
</evidence>
<feature type="binding site" evidence="10">
    <location>
        <position position="312"/>
    </location>
    <ligand>
        <name>NAD(+)</name>
        <dbReference type="ChEBI" id="CHEBI:57540"/>
    </ligand>
</feature>
<keyword evidence="2 10" id="KW-0235">DNA replication</keyword>
<dbReference type="PANTHER" id="PTHR23389:SF9">
    <property type="entry name" value="DNA LIGASE"/>
    <property type="match status" value="1"/>
</dbReference>
<comment type="catalytic activity">
    <reaction evidence="9 10">
        <text>NAD(+) + (deoxyribonucleotide)n-3'-hydroxyl + 5'-phospho-(deoxyribonucleotide)m = (deoxyribonucleotide)n+m + AMP + beta-nicotinamide D-nucleotide.</text>
        <dbReference type="EC" id="6.5.1.2"/>
    </reaction>
</comment>
<dbReference type="Pfam" id="PF03119">
    <property type="entry name" value="DNA_ligase_ZBD"/>
    <property type="match status" value="1"/>
</dbReference>
<feature type="binding site" evidence="10">
    <location>
        <position position="170"/>
    </location>
    <ligand>
        <name>NAD(+)</name>
        <dbReference type="ChEBI" id="CHEBI:57540"/>
    </ligand>
</feature>
<keyword evidence="13" id="KW-1185">Reference proteome</keyword>
<dbReference type="PANTHER" id="PTHR23389">
    <property type="entry name" value="CHROMOSOME TRANSMISSION FIDELITY FACTOR 18"/>
    <property type="match status" value="1"/>
</dbReference>
<dbReference type="Proteomes" id="UP001501237">
    <property type="component" value="Unassembled WGS sequence"/>
</dbReference>
<dbReference type="EMBL" id="BAAAUV010000002">
    <property type="protein sequence ID" value="GAA3197574.1"/>
    <property type="molecule type" value="Genomic_DNA"/>
</dbReference>
<feature type="binding site" evidence="10">
    <location>
        <position position="134"/>
    </location>
    <ligand>
        <name>NAD(+)</name>
        <dbReference type="ChEBI" id="CHEBI:57540"/>
    </ligand>
</feature>
<sequence>MGEAAAERHAELSRELEEANYRYYVLDQPTLSDIDYDTRMRELLELEEAFPELVTPDSPSQKVGAAITTDFASVQHLERMQSLDNAMDFDELTTWCERLEAGVEIGDYLCELKIDGLAIALTYEKGHLVRGVTRGDGVTGEDVTNNVRTMPSVPTRLTGDFPDLVEVRGEVFMPVEVFVKLNETRREAGEEPFRNPRNTAAGALRQKDPRITAQRPLTMICHGFGAWQGGPAVPGTQSEIYELFASWGLPISDRFKVVPDLAAVKEFISYYGEHRHDPAYEIDGMVIKINSLSVQRRLGSTSRAPRWAIAFKYPPEEVRTKLIDIKVGVGRTGRVTPWGLMEPVSVAGSTVERSTLHNAFEVARKGVKIGDTVVLRKAGDVIPEIVGPVVELRDGSERDFVMPAECPECQTPLAYAKEGDKDIRCPNSVACPGQIRERIYFVGRRNVLDIEALGYVGATALTQPLEPDDAPVRDEGDLFRLTVDQLLPIKSLVLDQDSGVPKIDPKTGEMKVVTFFANINGTPKKTVEVLFEELEKAKRKPLWRLLVALSIRHVGPRAAQDLARSLRSFDRIFSATEEELTAVEGVGPTIARSITDWWQVEWHREIIRKWREDGVRMEEDGADDGPRPLEGLTIVVTGSLEAYSRDSAKEAIQRLGGKASGSVSKKTSFVVAGENAGSKHEKAVQLGVPILDEAGFGILLTQGPEAAKEVTLSEE</sequence>
<dbReference type="InterPro" id="IPR013840">
    <property type="entry name" value="DNAligase_N"/>
</dbReference>
<dbReference type="Gene3D" id="1.10.287.610">
    <property type="entry name" value="Helix hairpin bin"/>
    <property type="match status" value="1"/>
</dbReference>
<dbReference type="InterPro" id="IPR018239">
    <property type="entry name" value="DNA_ligase_AS"/>
</dbReference>
<feature type="active site" description="N6-AMP-lysine intermediate" evidence="10">
    <location>
        <position position="113"/>
    </location>
</feature>
<dbReference type="SUPFAM" id="SSF47781">
    <property type="entry name" value="RuvA domain 2-like"/>
    <property type="match status" value="1"/>
</dbReference>
<dbReference type="RefSeq" id="WP_344822383.1">
    <property type="nucleotide sequence ID" value="NZ_BAAAUV010000002.1"/>
</dbReference>
<gene>
    <name evidence="12" type="primary">ligA_1</name>
    <name evidence="10" type="synonym">ligA</name>
    <name evidence="12" type="ORF">GCM10010468_08790</name>
</gene>
<comment type="cofactor">
    <cofactor evidence="10">
        <name>Mg(2+)</name>
        <dbReference type="ChEBI" id="CHEBI:18420"/>
    </cofactor>
    <cofactor evidence="10">
        <name>Mn(2+)</name>
        <dbReference type="ChEBI" id="CHEBI:29035"/>
    </cofactor>
</comment>
<feature type="binding site" evidence="10">
    <location>
        <begin position="82"/>
        <end position="83"/>
    </location>
    <ligand>
        <name>NAD(+)</name>
        <dbReference type="ChEBI" id="CHEBI:57540"/>
    </ligand>
</feature>
<evidence type="ECO:0000313" key="13">
    <source>
        <dbReference type="Proteomes" id="UP001501237"/>
    </source>
</evidence>